<evidence type="ECO:0000313" key="2">
    <source>
        <dbReference type="EMBL" id="GEU87528.1"/>
    </source>
</evidence>
<feature type="non-terminal residue" evidence="2">
    <location>
        <position position="1"/>
    </location>
</feature>
<proteinExistence type="predicted"/>
<gene>
    <name evidence="2" type="ORF">Tci_059506</name>
</gene>
<organism evidence="2">
    <name type="scientific">Tanacetum cinerariifolium</name>
    <name type="common">Dalmatian daisy</name>
    <name type="synonym">Chrysanthemum cinerariifolium</name>
    <dbReference type="NCBI Taxonomy" id="118510"/>
    <lineage>
        <taxon>Eukaryota</taxon>
        <taxon>Viridiplantae</taxon>
        <taxon>Streptophyta</taxon>
        <taxon>Embryophyta</taxon>
        <taxon>Tracheophyta</taxon>
        <taxon>Spermatophyta</taxon>
        <taxon>Magnoliopsida</taxon>
        <taxon>eudicotyledons</taxon>
        <taxon>Gunneridae</taxon>
        <taxon>Pentapetalae</taxon>
        <taxon>asterids</taxon>
        <taxon>campanulids</taxon>
        <taxon>Asterales</taxon>
        <taxon>Asteraceae</taxon>
        <taxon>Asteroideae</taxon>
        <taxon>Anthemideae</taxon>
        <taxon>Anthemidinae</taxon>
        <taxon>Tanacetum</taxon>
    </lineage>
</organism>
<protein>
    <submittedName>
        <fullName evidence="2">Uncharacterized protein</fullName>
    </submittedName>
</protein>
<accession>A0A6L2NMI5</accession>
<sequence>VVGSGENGGKCGREWLQGLAGNTCDGVGSYDWSFQADEEPTNYALMVFISSSSLSYDNENETVFEEDIKVLKLDVMLRDNALVELKKKLKKAEQERDELKLKLNKFQTSSTNLNVSMPPSSVHDRYQSGKGYHAVPPPYTGTFMPFKPDLVFHDALTVNETVPTALHVEPSPIKLNKDLS</sequence>
<comment type="caution">
    <text evidence="2">The sequence shown here is derived from an EMBL/GenBank/DDBJ whole genome shotgun (WGS) entry which is preliminary data.</text>
</comment>
<keyword evidence="1" id="KW-0175">Coiled coil</keyword>
<dbReference type="EMBL" id="BKCJ010009558">
    <property type="protein sequence ID" value="GEU87528.1"/>
    <property type="molecule type" value="Genomic_DNA"/>
</dbReference>
<dbReference type="AlphaFoldDB" id="A0A6L2NMI5"/>
<feature type="coiled-coil region" evidence="1">
    <location>
        <begin position="75"/>
        <end position="109"/>
    </location>
</feature>
<evidence type="ECO:0000256" key="1">
    <source>
        <dbReference type="SAM" id="Coils"/>
    </source>
</evidence>
<reference evidence="2" key="1">
    <citation type="journal article" date="2019" name="Sci. Rep.">
        <title>Draft genome of Tanacetum cinerariifolium, the natural source of mosquito coil.</title>
        <authorList>
            <person name="Yamashiro T."/>
            <person name="Shiraishi A."/>
            <person name="Satake H."/>
            <person name="Nakayama K."/>
        </authorList>
    </citation>
    <scope>NUCLEOTIDE SEQUENCE</scope>
</reference>
<name>A0A6L2NMI5_TANCI</name>